<sequence>MPPRLVAAPSTLTSMHLLDLPHELLSYTLHFADPHTLRALCLTEKRTLHTVARDFLRRNLTVRLGPNQKSTPDIFSFDAGHLAAIRSVYIIVDAFSNFGATSFPAVLSSMINITQIRVSGVSGTFLCLILENTKRSLVTLELDQCDAEPQDFSDMAGISIRDLRISWCHANLRFLLGPVAVVNLEVRVLGLDGECMRIGVTLRRLTDAHLSQFRRLCLVDTCRDAGCRDLLHLVCAFERPFASLEELILDI</sequence>
<proteinExistence type="predicted"/>
<dbReference type="SUPFAM" id="SSF81383">
    <property type="entry name" value="F-box domain"/>
    <property type="match status" value="1"/>
</dbReference>
<comment type="caution">
    <text evidence="2">The sequence shown here is derived from an EMBL/GenBank/DDBJ whole genome shotgun (WGS) entry which is preliminary data.</text>
</comment>
<dbReference type="SUPFAM" id="SSF52047">
    <property type="entry name" value="RNI-like"/>
    <property type="match status" value="1"/>
</dbReference>
<name>A0AA39N863_9AGAR</name>
<organism evidence="2 3">
    <name type="scientific">Armillaria novae-zelandiae</name>
    <dbReference type="NCBI Taxonomy" id="153914"/>
    <lineage>
        <taxon>Eukaryota</taxon>
        <taxon>Fungi</taxon>
        <taxon>Dikarya</taxon>
        <taxon>Basidiomycota</taxon>
        <taxon>Agaricomycotina</taxon>
        <taxon>Agaricomycetes</taxon>
        <taxon>Agaricomycetidae</taxon>
        <taxon>Agaricales</taxon>
        <taxon>Marasmiineae</taxon>
        <taxon>Physalacriaceae</taxon>
        <taxon>Armillaria</taxon>
    </lineage>
</organism>
<evidence type="ECO:0000313" key="2">
    <source>
        <dbReference type="EMBL" id="KAK0460808.1"/>
    </source>
</evidence>
<feature type="non-terminal residue" evidence="2">
    <location>
        <position position="251"/>
    </location>
</feature>
<evidence type="ECO:0000313" key="3">
    <source>
        <dbReference type="Proteomes" id="UP001175227"/>
    </source>
</evidence>
<gene>
    <name evidence="2" type="ORF">IW261DRAFT_1614484</name>
</gene>
<accession>A0AA39N863</accession>
<evidence type="ECO:0000259" key="1">
    <source>
        <dbReference type="PROSITE" id="PS50181"/>
    </source>
</evidence>
<dbReference type="Proteomes" id="UP001175227">
    <property type="component" value="Unassembled WGS sequence"/>
</dbReference>
<protein>
    <recommendedName>
        <fullName evidence="1">F-box domain-containing protein</fullName>
    </recommendedName>
</protein>
<reference evidence="2" key="1">
    <citation type="submission" date="2023-06" db="EMBL/GenBank/DDBJ databases">
        <authorList>
            <consortium name="Lawrence Berkeley National Laboratory"/>
            <person name="Ahrendt S."/>
            <person name="Sahu N."/>
            <person name="Indic B."/>
            <person name="Wong-Bajracharya J."/>
            <person name="Merenyi Z."/>
            <person name="Ke H.-M."/>
            <person name="Monk M."/>
            <person name="Kocsube S."/>
            <person name="Drula E."/>
            <person name="Lipzen A."/>
            <person name="Balint B."/>
            <person name="Henrissat B."/>
            <person name="Andreopoulos B."/>
            <person name="Martin F.M."/>
            <person name="Harder C.B."/>
            <person name="Rigling D."/>
            <person name="Ford K.L."/>
            <person name="Foster G.D."/>
            <person name="Pangilinan J."/>
            <person name="Papanicolaou A."/>
            <person name="Barry K."/>
            <person name="LaButti K."/>
            <person name="Viragh M."/>
            <person name="Koriabine M."/>
            <person name="Yan M."/>
            <person name="Riley R."/>
            <person name="Champramary S."/>
            <person name="Plett K.L."/>
            <person name="Tsai I.J."/>
            <person name="Slot J."/>
            <person name="Sipos G."/>
            <person name="Plett J."/>
            <person name="Nagy L.G."/>
            <person name="Grigoriev I.V."/>
        </authorList>
    </citation>
    <scope>NUCLEOTIDE SEQUENCE</scope>
    <source>
        <strain evidence="2">ICMP 16352</strain>
    </source>
</reference>
<dbReference type="EMBL" id="JAUEPR010000163">
    <property type="protein sequence ID" value="KAK0460808.1"/>
    <property type="molecule type" value="Genomic_DNA"/>
</dbReference>
<feature type="domain" description="F-box" evidence="1">
    <location>
        <begin position="14"/>
        <end position="60"/>
    </location>
</feature>
<dbReference type="InterPro" id="IPR036047">
    <property type="entry name" value="F-box-like_dom_sf"/>
</dbReference>
<dbReference type="AlphaFoldDB" id="A0AA39N863"/>
<keyword evidence="3" id="KW-1185">Reference proteome</keyword>
<dbReference type="InterPro" id="IPR001810">
    <property type="entry name" value="F-box_dom"/>
</dbReference>
<dbReference type="PROSITE" id="PS50181">
    <property type="entry name" value="FBOX"/>
    <property type="match status" value="1"/>
</dbReference>